<feature type="coiled-coil region" evidence="10">
    <location>
        <begin position="515"/>
        <end position="581"/>
    </location>
</feature>
<dbReference type="GO" id="GO:0030983">
    <property type="term" value="F:mismatched DNA binding"/>
    <property type="evidence" value="ECO:0007669"/>
    <property type="project" value="InterPro"/>
</dbReference>
<dbReference type="SUPFAM" id="SSF52540">
    <property type="entry name" value="P-loop containing nucleoside triphosphate hydrolases"/>
    <property type="match status" value="1"/>
</dbReference>
<dbReference type="Gene3D" id="3.40.50.300">
    <property type="entry name" value="P-loop containing nucleotide triphosphate hydrolases"/>
    <property type="match status" value="1"/>
</dbReference>
<dbReference type="EC" id="3.6.4.-" evidence="9"/>
<protein>
    <recommendedName>
        <fullName evidence="9">Endonuclease MutS2</fullName>
        <ecNumber evidence="9">3.1.-.-</ecNumber>
    </recommendedName>
    <alternativeName>
        <fullName evidence="9">Ribosome-associated protein quality control-upstream factor</fullName>
        <shortName evidence="9">RQC-upstream factor</shortName>
        <shortName evidence="9">RqcU</shortName>
        <ecNumber evidence="9">3.6.4.-</ecNumber>
    </alternativeName>
</protein>
<dbReference type="GO" id="GO:0045910">
    <property type="term" value="P:negative regulation of DNA recombination"/>
    <property type="evidence" value="ECO:0007669"/>
    <property type="project" value="InterPro"/>
</dbReference>
<evidence type="ECO:0000256" key="3">
    <source>
        <dbReference type="ARBA" id="ARBA00022741"/>
    </source>
</evidence>
<evidence type="ECO:0000256" key="6">
    <source>
        <dbReference type="ARBA" id="ARBA00022840"/>
    </source>
</evidence>
<keyword evidence="2 9" id="KW-0699">rRNA-binding</keyword>
<evidence type="ECO:0000313" key="14">
    <source>
        <dbReference type="Proteomes" id="UP000223370"/>
    </source>
</evidence>
<evidence type="ECO:0000259" key="12">
    <source>
        <dbReference type="PROSITE" id="PS50828"/>
    </source>
</evidence>
<keyword evidence="5 9" id="KW-0378">Hydrolase</keyword>
<evidence type="ECO:0000256" key="2">
    <source>
        <dbReference type="ARBA" id="ARBA00022730"/>
    </source>
</evidence>
<evidence type="ECO:0000256" key="9">
    <source>
        <dbReference type="HAMAP-Rule" id="MF_00092"/>
    </source>
</evidence>
<dbReference type="GO" id="GO:0019843">
    <property type="term" value="F:rRNA binding"/>
    <property type="evidence" value="ECO:0007669"/>
    <property type="project" value="UniProtKB-UniRule"/>
</dbReference>
<dbReference type="SMART" id="SM00463">
    <property type="entry name" value="SMR"/>
    <property type="match status" value="1"/>
</dbReference>
<dbReference type="GO" id="GO:0140664">
    <property type="term" value="F:ATP-dependent DNA damage sensor activity"/>
    <property type="evidence" value="ECO:0007669"/>
    <property type="project" value="InterPro"/>
</dbReference>
<comment type="subunit">
    <text evidence="9">Homodimer. Binds to stalled ribosomes, contacting rRNA.</text>
</comment>
<dbReference type="InterPro" id="IPR036063">
    <property type="entry name" value="Smr_dom_sf"/>
</dbReference>
<feature type="region of interest" description="Disordered" evidence="11">
    <location>
        <begin position="685"/>
        <end position="710"/>
    </location>
</feature>
<evidence type="ECO:0000256" key="7">
    <source>
        <dbReference type="ARBA" id="ARBA00022884"/>
    </source>
</evidence>
<evidence type="ECO:0000256" key="4">
    <source>
        <dbReference type="ARBA" id="ARBA00022759"/>
    </source>
</evidence>
<keyword evidence="14" id="KW-1185">Reference proteome</keyword>
<evidence type="ECO:0000256" key="10">
    <source>
        <dbReference type="SAM" id="Coils"/>
    </source>
</evidence>
<accession>A0A1Z5J3S0</accession>
<dbReference type="Gene3D" id="3.30.1370.110">
    <property type="match status" value="1"/>
</dbReference>
<feature type="binding site" evidence="9">
    <location>
        <begin position="334"/>
        <end position="341"/>
    </location>
    <ligand>
        <name>ATP</name>
        <dbReference type="ChEBI" id="CHEBI:30616"/>
    </ligand>
</feature>
<gene>
    <name evidence="13" type="primary">mutS_1</name>
    <name evidence="9" type="synonym">mutS2</name>
    <name evidence="9" type="synonym">rqcU</name>
    <name evidence="13" type="ORF">IWT5_01884</name>
</gene>
<dbReference type="GO" id="GO:0072344">
    <property type="term" value="P:rescue of stalled ribosome"/>
    <property type="evidence" value="ECO:0007669"/>
    <property type="project" value="UniProtKB-UniRule"/>
</dbReference>
<keyword evidence="10" id="KW-0175">Coiled coil</keyword>
<dbReference type="Pfam" id="PF00488">
    <property type="entry name" value="MutS_V"/>
    <property type="match status" value="1"/>
</dbReference>
<dbReference type="NCBIfam" id="TIGR01069">
    <property type="entry name" value="mutS2"/>
    <property type="match status" value="1"/>
</dbReference>
<dbReference type="GO" id="GO:0016887">
    <property type="term" value="F:ATP hydrolysis activity"/>
    <property type="evidence" value="ECO:0007669"/>
    <property type="project" value="InterPro"/>
</dbReference>
<dbReference type="OrthoDB" id="9808166at2"/>
<sequence length="785" mass="87468">MNNKIYKTMAYDQIKQQLRQYLVSAAGDAELKKLEPSSNLDWVQEQIDETKDGADIYRLESGIPIPKLADVSPHLKRLAIEGTLSGTELAQISQVLKTVQSVIGFFDDLNQRPVELRRLYDVVGQLVHLPDVSRRLSVSLEDNGRLTDEASPELRRIRRQINNFEGTIRDQMAGYTRGKNAKYLSDTLVTIRDDRYVLPVKAEYKQHFGGIVHDQSASGQTLYIEPESVVSKNNQLRESQIAERQEERRILLELSNLLRPYQEDIQNNATILGHLDFVNAKARYAHDLKATEPILSPENQIALRQARHPLIDPKRVVANDIALGKDYKAIIVTGPNTGGKTITLKTVGLTQLMAQSGLFISADEHSQVGLFDEVFADIGDDQSIEQNLSTFSSHIENIVSILGAASDHSLILVDELGAGTDPQEGAALAMAILDKIGAMGSEVIATTHYPELKAYGYNRPETINASMEFDTETLKPTYRLLIGIPGRSNALEIATRLGLESTIIDEARSLTDDDSQDLNNMIADLTAQKRQADLDATAAAKNLAEAEQLEKDLKDKFDGYLKQKDQLMEQAKDDANKLVEKTRLRADEIIKDIRKKQLKAGKTVIKEDQLIDAKGQINALQQDQRLKKNRVLNREKKRHNFKIGDEVVVRSYGQRGVIMDKIDNHHFEVQMGILKMKIEDTDLERAAPEKQAPKPRATVTRTRSNGVSPTLDLRGHRYEEAMAEVDRFIDSALLAGYPSVTIIHGKGTGALRKGVTEYLQSNPRIKSFGFSPANAGGDGSTIVKL</sequence>
<dbReference type="CDD" id="cd03280">
    <property type="entry name" value="ABC_MutS2"/>
    <property type="match status" value="1"/>
</dbReference>
<dbReference type="SUPFAM" id="SSF160443">
    <property type="entry name" value="SMR domain-like"/>
    <property type="match status" value="1"/>
</dbReference>
<feature type="domain" description="Smr" evidence="12">
    <location>
        <begin position="711"/>
        <end position="785"/>
    </location>
</feature>
<evidence type="ECO:0000313" key="13">
    <source>
        <dbReference type="EMBL" id="GAX08723.1"/>
    </source>
</evidence>
<dbReference type="GO" id="GO:0004519">
    <property type="term" value="F:endonuclease activity"/>
    <property type="evidence" value="ECO:0007669"/>
    <property type="project" value="UniProtKB-UniRule"/>
</dbReference>
<dbReference type="SMART" id="SM00534">
    <property type="entry name" value="MUTSac"/>
    <property type="match status" value="1"/>
</dbReference>
<evidence type="ECO:0000256" key="5">
    <source>
        <dbReference type="ARBA" id="ARBA00022801"/>
    </source>
</evidence>
<dbReference type="InterPro" id="IPR005747">
    <property type="entry name" value="MutS2"/>
</dbReference>
<dbReference type="GO" id="GO:0006298">
    <property type="term" value="P:mismatch repair"/>
    <property type="evidence" value="ECO:0007669"/>
    <property type="project" value="InterPro"/>
</dbReference>
<dbReference type="EMBL" id="BCMJ01000008">
    <property type="protein sequence ID" value="GAX08723.1"/>
    <property type="molecule type" value="Genomic_DNA"/>
</dbReference>
<dbReference type="Proteomes" id="UP000223370">
    <property type="component" value="Unassembled WGS sequence"/>
</dbReference>
<dbReference type="PIRSF" id="PIRSF005814">
    <property type="entry name" value="MutS_YshD"/>
    <property type="match status" value="1"/>
</dbReference>
<dbReference type="PANTHER" id="PTHR48466">
    <property type="entry name" value="OS10G0509000 PROTEIN-RELATED"/>
    <property type="match status" value="1"/>
</dbReference>
<comment type="function">
    <text evidence="9">Acts as a ribosome collision sensor, splitting the ribosome into its 2 subunits. Detects stalled/collided 70S ribosomes which it binds and splits by an ATP-hydrolysis driven conformational change. Acts upstream of the ribosome quality control system (RQC), a ribosome-associated complex that mediates the extraction of incompletely synthesized nascent chains from stalled ribosomes and their subsequent degradation. Probably generates substrates for RQC.</text>
</comment>
<keyword evidence="3 9" id="KW-0547">Nucleotide-binding</keyword>
<name>A0A1Z5J3S0_9LACO</name>
<dbReference type="AlphaFoldDB" id="A0A1Z5J3S0"/>
<proteinExistence type="inferred from homology"/>
<dbReference type="PROSITE" id="PS00486">
    <property type="entry name" value="DNA_MISMATCH_REPAIR_2"/>
    <property type="match status" value="1"/>
</dbReference>
<evidence type="ECO:0000256" key="1">
    <source>
        <dbReference type="ARBA" id="ARBA00022722"/>
    </source>
</evidence>
<keyword evidence="6 9" id="KW-0067">ATP-binding</keyword>
<comment type="similarity">
    <text evidence="9">Belongs to the DNA mismatch repair MutS family. MutS2 subfamily.</text>
</comment>
<dbReference type="InterPro" id="IPR002625">
    <property type="entry name" value="Smr_dom"/>
</dbReference>
<dbReference type="InterPro" id="IPR045076">
    <property type="entry name" value="MutS"/>
</dbReference>
<dbReference type="PANTHER" id="PTHR48466:SF2">
    <property type="entry name" value="OS10G0509000 PROTEIN"/>
    <property type="match status" value="1"/>
</dbReference>
<dbReference type="HAMAP" id="MF_00092">
    <property type="entry name" value="MutS2"/>
    <property type="match status" value="1"/>
</dbReference>
<dbReference type="InterPro" id="IPR027417">
    <property type="entry name" value="P-loop_NTPase"/>
</dbReference>
<comment type="function">
    <text evidence="9">Endonuclease that is involved in the suppression of homologous recombination and thus may have a key role in the control of bacterial genetic diversity.</text>
</comment>
<dbReference type="SUPFAM" id="SSF48334">
    <property type="entry name" value="DNA repair protein MutS, domain III"/>
    <property type="match status" value="1"/>
</dbReference>
<dbReference type="Pfam" id="PF20297">
    <property type="entry name" value="MSSS"/>
    <property type="match status" value="1"/>
</dbReference>
<keyword evidence="8 9" id="KW-0238">DNA-binding</keyword>
<dbReference type="InterPro" id="IPR036187">
    <property type="entry name" value="DNA_mismatch_repair_MutS_sf"/>
</dbReference>
<evidence type="ECO:0000256" key="8">
    <source>
        <dbReference type="ARBA" id="ARBA00023125"/>
    </source>
</evidence>
<dbReference type="InterPro" id="IPR046893">
    <property type="entry name" value="MSSS"/>
</dbReference>
<reference evidence="13 14" key="1">
    <citation type="submission" date="2015-11" db="EMBL/GenBank/DDBJ databases">
        <title>Draft genome sequences of new species of the genus Lactobacillus isolated from orchardgrass silage.</title>
        <authorList>
            <person name="Tohno M."/>
            <person name="Tanizawa Y."/>
            <person name="Arita M."/>
        </authorList>
    </citation>
    <scope>NUCLEOTIDE SEQUENCE [LARGE SCALE GENOMIC DNA]</scope>
    <source>
        <strain evidence="13 14">IWT5</strain>
    </source>
</reference>
<dbReference type="EC" id="3.1.-.-" evidence="9"/>
<dbReference type="InterPro" id="IPR007696">
    <property type="entry name" value="DNA_mismatch_repair_MutS_core"/>
</dbReference>
<keyword evidence="7 9" id="KW-0694">RNA-binding</keyword>
<keyword evidence="4 9" id="KW-0255">Endonuclease</keyword>
<keyword evidence="1 9" id="KW-0540">Nuclease</keyword>
<dbReference type="Pfam" id="PF01713">
    <property type="entry name" value="Smr"/>
    <property type="match status" value="1"/>
</dbReference>
<dbReference type="PROSITE" id="PS50828">
    <property type="entry name" value="SMR"/>
    <property type="match status" value="1"/>
</dbReference>
<dbReference type="FunFam" id="3.40.50.300:FF:000830">
    <property type="entry name" value="Endonuclease MutS2"/>
    <property type="match status" value="1"/>
</dbReference>
<evidence type="ECO:0000256" key="11">
    <source>
        <dbReference type="SAM" id="MobiDB-lite"/>
    </source>
</evidence>
<feature type="compositionally biased region" description="Polar residues" evidence="11">
    <location>
        <begin position="699"/>
        <end position="708"/>
    </location>
</feature>
<dbReference type="RefSeq" id="WP_098825693.1">
    <property type="nucleotide sequence ID" value="NZ_BCMJ01000008.1"/>
</dbReference>
<dbReference type="InterPro" id="IPR000432">
    <property type="entry name" value="DNA_mismatch_repair_MutS_C"/>
</dbReference>
<organism evidence="13 14">
    <name type="scientific">Secundilactobacillus silagincola</name>
    <dbReference type="NCBI Taxonomy" id="1714681"/>
    <lineage>
        <taxon>Bacteria</taxon>
        <taxon>Bacillati</taxon>
        <taxon>Bacillota</taxon>
        <taxon>Bacilli</taxon>
        <taxon>Lactobacillales</taxon>
        <taxon>Lactobacillaceae</taxon>
        <taxon>Secundilactobacillus</taxon>
    </lineage>
</organism>
<comment type="caution">
    <text evidence="13">The sequence shown here is derived from an EMBL/GenBank/DDBJ whole genome shotgun (WGS) entry which is preliminary data.</text>
</comment>
<dbReference type="GO" id="GO:0043023">
    <property type="term" value="F:ribosomal large subunit binding"/>
    <property type="evidence" value="ECO:0007669"/>
    <property type="project" value="UniProtKB-UniRule"/>
</dbReference>
<dbReference type="GO" id="GO:0005524">
    <property type="term" value="F:ATP binding"/>
    <property type="evidence" value="ECO:0007669"/>
    <property type="project" value="UniProtKB-UniRule"/>
</dbReference>
<dbReference type="SMART" id="SM00533">
    <property type="entry name" value="MUTSd"/>
    <property type="match status" value="1"/>
</dbReference>